<keyword evidence="6" id="KW-0168">Coated pit</keyword>
<dbReference type="GO" id="GO:0030132">
    <property type="term" value="C:clathrin coat of coated pit"/>
    <property type="evidence" value="ECO:0007669"/>
    <property type="project" value="InterPro"/>
</dbReference>
<evidence type="ECO:0000256" key="6">
    <source>
        <dbReference type="ARBA" id="ARBA00023176"/>
    </source>
</evidence>
<evidence type="ECO:0000256" key="8">
    <source>
        <dbReference type="SAM" id="Coils"/>
    </source>
</evidence>
<name>A0A3P5Z2N7_BRACM</name>
<comment type="subcellular location">
    <subcellularLocation>
        <location evidence="2">Cytoplasmic vesicle membrane</location>
        <topology evidence="2">Peripheral membrane protein</topology>
        <orientation evidence="2">Cytoplasmic side</orientation>
    </subcellularLocation>
    <subcellularLocation>
        <location evidence="3">Membrane</location>
        <location evidence="3">Coated pit</location>
        <topology evidence="3">Peripheral membrane protein</topology>
        <orientation evidence="3">Cytoplasmic side</orientation>
    </subcellularLocation>
</comment>
<dbReference type="GO" id="GO:0016192">
    <property type="term" value="P:vesicle-mediated transport"/>
    <property type="evidence" value="ECO:0007669"/>
    <property type="project" value="InterPro"/>
</dbReference>
<reference evidence="12" key="1">
    <citation type="submission" date="2018-11" db="EMBL/GenBank/DDBJ databases">
        <authorList>
            <consortium name="Genoscope - CEA"/>
            <person name="William W."/>
        </authorList>
    </citation>
    <scope>NUCLEOTIDE SEQUENCE</scope>
</reference>
<evidence type="ECO:0000259" key="10">
    <source>
        <dbReference type="Pfam" id="PF10440"/>
    </source>
</evidence>
<evidence type="ECO:0000256" key="9">
    <source>
        <dbReference type="SAM" id="MobiDB-lite"/>
    </source>
</evidence>
<feature type="domain" description="WIYLD" evidence="10">
    <location>
        <begin position="51"/>
        <end position="112"/>
    </location>
</feature>
<keyword evidence="7" id="KW-0968">Cytoplasmic vesicle</keyword>
<dbReference type="InterPro" id="IPR000996">
    <property type="entry name" value="Clathrin_L-chain"/>
</dbReference>
<evidence type="ECO:0000256" key="1">
    <source>
        <dbReference type="ARBA" id="ARBA00003913"/>
    </source>
</evidence>
<dbReference type="Pfam" id="PF10440">
    <property type="entry name" value="WIYLD"/>
    <property type="match status" value="1"/>
</dbReference>
<evidence type="ECO:0000256" key="2">
    <source>
        <dbReference type="ARBA" id="ARBA00004180"/>
    </source>
</evidence>
<dbReference type="Gene3D" id="1.10.8.850">
    <property type="entry name" value="Histone-lysine N methyltransferase , C-terminal domain-like"/>
    <property type="match status" value="1"/>
</dbReference>
<feature type="compositionally biased region" description="Acidic residues" evidence="9">
    <location>
        <begin position="129"/>
        <end position="146"/>
    </location>
</feature>
<dbReference type="EMBL" id="LR031570">
    <property type="protein sequence ID" value="VDC69895.1"/>
    <property type="molecule type" value="Genomic_DNA"/>
</dbReference>
<feature type="region of interest" description="Disordered" evidence="9">
    <location>
        <begin position="160"/>
        <end position="192"/>
    </location>
</feature>
<dbReference type="GO" id="GO:0005198">
    <property type="term" value="F:structural molecule activity"/>
    <property type="evidence" value="ECO:0007669"/>
    <property type="project" value="InterPro"/>
</dbReference>
<feature type="region of interest" description="Disordered" evidence="9">
    <location>
        <begin position="363"/>
        <end position="391"/>
    </location>
</feature>
<accession>A0A3P5Z2N7</accession>
<feature type="region of interest" description="Disordered" evidence="9">
    <location>
        <begin position="126"/>
        <end position="146"/>
    </location>
</feature>
<keyword evidence="5" id="KW-0472">Membrane</keyword>
<protein>
    <recommendedName>
        <fullName evidence="10">WIYLD domain-containing protein</fullName>
    </recommendedName>
</protein>
<feature type="region of interest" description="Disordered" evidence="9">
    <location>
        <begin position="477"/>
        <end position="559"/>
    </location>
</feature>
<comment type="similarity">
    <text evidence="4">Belongs to the clathrin light chain family.</text>
</comment>
<organism evidence="12">
    <name type="scientific">Brassica campestris</name>
    <name type="common">Field mustard</name>
    <dbReference type="NCBI Taxonomy" id="3711"/>
    <lineage>
        <taxon>Eukaryota</taxon>
        <taxon>Viridiplantae</taxon>
        <taxon>Streptophyta</taxon>
        <taxon>Embryophyta</taxon>
        <taxon>Tracheophyta</taxon>
        <taxon>Spermatophyta</taxon>
        <taxon>Magnoliopsida</taxon>
        <taxon>eudicotyledons</taxon>
        <taxon>Gunneridae</taxon>
        <taxon>Pentapetalae</taxon>
        <taxon>rosids</taxon>
        <taxon>malvids</taxon>
        <taxon>Brassicales</taxon>
        <taxon>Brassicaceae</taxon>
        <taxon>Brassiceae</taxon>
        <taxon>Brassica</taxon>
    </lineage>
</organism>
<dbReference type="GO" id="GO:0030130">
    <property type="term" value="C:clathrin coat of trans-Golgi network vesicle"/>
    <property type="evidence" value="ECO:0007669"/>
    <property type="project" value="InterPro"/>
</dbReference>
<evidence type="ECO:0000256" key="7">
    <source>
        <dbReference type="ARBA" id="ARBA00023329"/>
    </source>
</evidence>
<evidence type="ECO:0000313" key="12">
    <source>
        <dbReference type="EMBL" id="VDC69895.1"/>
    </source>
</evidence>
<proteinExistence type="inferred from homology"/>
<gene>
    <name evidence="12" type="ORF">BRAA05T19609Z</name>
    <name evidence="11" type="ORF">BRAPAZ1V2_A05P06390.2</name>
</gene>
<evidence type="ECO:0000256" key="3">
    <source>
        <dbReference type="ARBA" id="ARBA00004277"/>
    </source>
</evidence>
<feature type="coiled-coil region" evidence="8">
    <location>
        <begin position="393"/>
        <end position="428"/>
    </location>
</feature>
<dbReference type="InterPro" id="IPR043017">
    <property type="entry name" value="WIYLD_dom_sf"/>
</dbReference>
<evidence type="ECO:0000256" key="5">
    <source>
        <dbReference type="ARBA" id="ARBA00023136"/>
    </source>
</evidence>
<dbReference type="PANTHER" id="PTHR10639">
    <property type="entry name" value="CLATHRIN LIGHT CHAIN"/>
    <property type="match status" value="1"/>
</dbReference>
<dbReference type="Gramene" id="A05p06390.2_BraZ1">
    <property type="protein sequence ID" value="A05p06390.2_BraZ1.CDS"/>
    <property type="gene ID" value="A05g06390.2_BraZ1"/>
</dbReference>
<dbReference type="GO" id="GO:0006886">
    <property type="term" value="P:intracellular protein transport"/>
    <property type="evidence" value="ECO:0007669"/>
    <property type="project" value="InterPro"/>
</dbReference>
<dbReference type="EMBL" id="LS974621">
    <property type="protein sequence ID" value="CAG7874118.1"/>
    <property type="molecule type" value="Genomic_DNA"/>
</dbReference>
<dbReference type="InterPro" id="IPR018848">
    <property type="entry name" value="WIYLD_domain"/>
</dbReference>
<feature type="region of interest" description="Disordered" evidence="9">
    <location>
        <begin position="242"/>
        <end position="275"/>
    </location>
</feature>
<evidence type="ECO:0000313" key="11">
    <source>
        <dbReference type="EMBL" id="CAG7874118.1"/>
    </source>
</evidence>
<sequence length="559" mass="61366">RHFVSLFLSLVRTISKEKKEASDVSVSIYTLGLFPPSPPPIAVMAPRGRRKKAGLTRADAARDAMRAFGFAERLINVCIKELLEVYGEGGWFLIEECSYSVLLNKCLEKSDEQDKNLAEDRIEERAEEQNLEMADAEEQEQEDNEMMVEAGQDQNVEMVEAGQEPTPQLEEKQKEQEQQVEDGRGDVGSNSTSLVGGVAETGAKTCQTEALSTTSETDILDSSSPAGEASVIYNASPAADASGGFAQRPAEGVKSSGCGGWISDSDEDEDPDAVSVGDDDEIIQLTPEPLCEELEELVKELQGEKKKKRTSSIVADLVWNQGLGFNDASESVPVSAYDGSVHVDDSTDDVFAAPTSDYGGYSNGADVFGSNGGHDGPILPPPSEMESDEGTALREWRRQNAIQLEEKEKREKELRNQIIEEANQFKEEFHKKRELACENNKAANREKEKLYVETQEKFYAEASKNYWKAIAELVPKEVPTIEKRRGKKKEDDPKKPTISVIQGPKPGKPTDLSRMRQILLKLKQNPPSHLKLAPQPPSEAAAPPKNVPESKPTEAVAAG</sequence>
<feature type="non-terminal residue" evidence="12">
    <location>
        <position position="1"/>
    </location>
</feature>
<dbReference type="PANTHER" id="PTHR10639:SF38">
    <property type="entry name" value="CLATHRIN LIGHT CHAIN 2"/>
    <property type="match status" value="1"/>
</dbReference>
<dbReference type="Pfam" id="PF01086">
    <property type="entry name" value="Clathrin_lg_ch"/>
    <property type="match status" value="1"/>
</dbReference>
<feature type="compositionally biased region" description="Acidic residues" evidence="9">
    <location>
        <begin position="264"/>
        <end position="275"/>
    </location>
</feature>
<evidence type="ECO:0000256" key="4">
    <source>
        <dbReference type="ARBA" id="ARBA00005263"/>
    </source>
</evidence>
<dbReference type="AlphaFoldDB" id="A0A3P5Z2N7"/>
<dbReference type="Proteomes" id="UP000694005">
    <property type="component" value="Chromosome A05"/>
</dbReference>
<keyword evidence="8" id="KW-0175">Coiled coil</keyword>
<comment type="function">
    <text evidence="1">Clathrin is the major protein of the polyhedral coat of coated pits and vesicles.</text>
</comment>
<feature type="compositionally biased region" description="Basic and acidic residues" evidence="9">
    <location>
        <begin position="479"/>
        <end position="495"/>
    </location>
</feature>
<feature type="compositionally biased region" description="Basic and acidic residues" evidence="9">
    <location>
        <begin position="169"/>
        <end position="185"/>
    </location>
</feature>